<evidence type="ECO:0000313" key="2">
    <source>
        <dbReference type="EMBL" id="QEG41091.1"/>
    </source>
</evidence>
<keyword evidence="3" id="KW-1185">Reference proteome</keyword>
<dbReference type="Proteomes" id="UP000325286">
    <property type="component" value="Chromosome"/>
</dbReference>
<keyword evidence="1" id="KW-0812">Transmembrane</keyword>
<feature type="transmembrane region" description="Helical" evidence="1">
    <location>
        <begin position="93"/>
        <end position="112"/>
    </location>
</feature>
<gene>
    <name evidence="2" type="ORF">UC8_31090</name>
</gene>
<keyword evidence="1" id="KW-0472">Membrane</keyword>
<feature type="transmembrane region" description="Helical" evidence="1">
    <location>
        <begin position="143"/>
        <end position="163"/>
    </location>
</feature>
<evidence type="ECO:0000256" key="1">
    <source>
        <dbReference type="SAM" id="Phobius"/>
    </source>
</evidence>
<feature type="transmembrane region" description="Helical" evidence="1">
    <location>
        <begin position="118"/>
        <end position="136"/>
    </location>
</feature>
<feature type="transmembrane region" description="Helical" evidence="1">
    <location>
        <begin position="20"/>
        <end position="40"/>
    </location>
</feature>
<dbReference type="AlphaFoldDB" id="A0A5B9R3X6"/>
<name>A0A5B9R3X6_9BACT</name>
<proteinExistence type="predicted"/>
<protein>
    <submittedName>
        <fullName evidence="2">Uncharacterized protein</fullName>
    </submittedName>
</protein>
<dbReference type="EMBL" id="CP042914">
    <property type="protein sequence ID" value="QEG41091.1"/>
    <property type="molecule type" value="Genomic_DNA"/>
</dbReference>
<feature type="transmembrane region" description="Helical" evidence="1">
    <location>
        <begin position="52"/>
        <end position="72"/>
    </location>
</feature>
<organism evidence="2 3">
    <name type="scientific">Roseimaritima ulvae</name>
    <dbReference type="NCBI Taxonomy" id="980254"/>
    <lineage>
        <taxon>Bacteria</taxon>
        <taxon>Pseudomonadati</taxon>
        <taxon>Planctomycetota</taxon>
        <taxon>Planctomycetia</taxon>
        <taxon>Pirellulales</taxon>
        <taxon>Pirellulaceae</taxon>
        <taxon>Roseimaritima</taxon>
    </lineage>
</organism>
<accession>A0A5B9R3X6</accession>
<sequence length="197" mass="21346">MDEIDWIRQSVARAQRFDGIRALPTLGSGLLAIAAAAFQSRWLVAVDDAAYLQQYVGLWSLVAGCSLAFVVIDMVMRYHASPTARQRRMTREVLNVLTPCLCVGALLTAGLLRVAPGYGWMLPSLWAYCLALGIFATRPMLPFIASVCGSYYAAAATVWLLAAPQAMPIAGMGMGILFGGGQCLSAGLLYWHLERQE</sequence>
<evidence type="ECO:0000313" key="3">
    <source>
        <dbReference type="Proteomes" id="UP000325286"/>
    </source>
</evidence>
<reference evidence="2 3" key="1">
    <citation type="submission" date="2019-08" db="EMBL/GenBank/DDBJ databases">
        <title>Deep-cultivation of Planctomycetes and their phenomic and genomic characterization uncovers novel biology.</title>
        <authorList>
            <person name="Wiegand S."/>
            <person name="Jogler M."/>
            <person name="Boedeker C."/>
            <person name="Pinto D."/>
            <person name="Vollmers J."/>
            <person name="Rivas-Marin E."/>
            <person name="Kohn T."/>
            <person name="Peeters S.H."/>
            <person name="Heuer A."/>
            <person name="Rast P."/>
            <person name="Oberbeckmann S."/>
            <person name="Bunk B."/>
            <person name="Jeske O."/>
            <person name="Meyerdierks A."/>
            <person name="Storesund J.E."/>
            <person name="Kallscheuer N."/>
            <person name="Luecker S."/>
            <person name="Lage O.M."/>
            <person name="Pohl T."/>
            <person name="Merkel B.J."/>
            <person name="Hornburger P."/>
            <person name="Mueller R.-W."/>
            <person name="Bruemmer F."/>
            <person name="Labrenz M."/>
            <person name="Spormann A.M."/>
            <person name="Op den Camp H."/>
            <person name="Overmann J."/>
            <person name="Amann R."/>
            <person name="Jetten M.S.M."/>
            <person name="Mascher T."/>
            <person name="Medema M.H."/>
            <person name="Devos D.P."/>
            <person name="Kaster A.-K."/>
            <person name="Ovreas L."/>
            <person name="Rohde M."/>
            <person name="Galperin M.Y."/>
            <person name="Jogler C."/>
        </authorList>
    </citation>
    <scope>NUCLEOTIDE SEQUENCE [LARGE SCALE GENOMIC DNA]</scope>
    <source>
        <strain evidence="2 3">UC8</strain>
    </source>
</reference>
<dbReference type="KEGG" id="rul:UC8_31090"/>
<feature type="transmembrane region" description="Helical" evidence="1">
    <location>
        <begin position="169"/>
        <end position="191"/>
    </location>
</feature>
<keyword evidence="1" id="KW-1133">Transmembrane helix</keyword>